<evidence type="ECO:0000256" key="1">
    <source>
        <dbReference type="SAM" id="MobiDB-lite"/>
    </source>
</evidence>
<feature type="region of interest" description="Disordered" evidence="1">
    <location>
        <begin position="1"/>
        <end position="24"/>
    </location>
</feature>
<feature type="domain" description="KAP NTPase" evidence="2">
    <location>
        <begin position="28"/>
        <end position="301"/>
    </location>
</feature>
<dbReference type="EMBL" id="JACOIK010000001">
    <property type="protein sequence ID" value="MBD1431599.1"/>
    <property type="molecule type" value="Genomic_DNA"/>
</dbReference>
<dbReference type="InterPro" id="IPR011646">
    <property type="entry name" value="KAP_P-loop"/>
</dbReference>
<dbReference type="Pfam" id="PF07693">
    <property type="entry name" value="KAP_NTPase"/>
    <property type="match status" value="1"/>
</dbReference>
<dbReference type="Proteomes" id="UP000602759">
    <property type="component" value="Unassembled WGS sequence"/>
</dbReference>
<sequence length="712" mass="83987">MGNSYQSSRGFVEDNAVEETKDDSYERTQVAGQIAKQIVTTDNKRAFAIGITGQYGSGKTSFINLICNTLKSEKSNPLVIHFNPWDANNSADIQKLFFDELSISLANEDRALSSSMYHYYRRLNGRSSFVGNIINNLRDLSLIFARDLDDEKRKINDMMNNLSRKVIMIIDDLDRLHNDEVIEVLRLIRNTANFSNIVYIVAYDKEYVEHSIKKLNERTYKNYLDKIFQIEIPLPKSESYLLSNSLVKSLEQIIKPKELAYVKDQFVRLNFDSEYEEAVSAIFKNHRDIVRFTNSFSIAYAMISEEVDFVQLLYIQILKYKYPLAFEMLYDRKHEVLVSSENSLSYEKSYTLRTISEKAKDDYNILELLKDKLNAYELTQVKYILNHLFSLELTLEYRNKTRTITNPEVFELFFTSRISSIGLSESEFIKNMRGNAKKIDRYVKNLLDQKKHRPLLHRILKMKLEDFVDRENYEEVVYAFVQKVAPIYIDKEGFRSLPFDGFIYVHISGSKAIIEKFYNGNPRDYSKHLSKMLSFHNESYLFISEVARKLIIQHGNSQIFPKKLVTKTQLECLIEGLDRNPTVVTPEVTWMFWGIREYHFFEDELGEINDQEIIWNIHPEAIEILKHRMHHKDLKYLLQSLISKDTHNDGKYNLHDKLIEDVFKNLFLLRETVQSNERTDNEIKGEFLNFLWKYEQAHETPIEYDFKHFEID</sequence>
<dbReference type="RefSeq" id="WP_190992603.1">
    <property type="nucleotide sequence ID" value="NZ_JACOIK010000001.1"/>
</dbReference>
<evidence type="ECO:0000259" key="2">
    <source>
        <dbReference type="Pfam" id="PF07693"/>
    </source>
</evidence>
<dbReference type="InterPro" id="IPR052754">
    <property type="entry name" value="NTPase_KAP_P-loop"/>
</dbReference>
<dbReference type="PANTHER" id="PTHR22674:SF6">
    <property type="entry name" value="NTPASE KAP FAMILY P-LOOP DOMAIN-CONTAINING PROTEIN 1"/>
    <property type="match status" value="1"/>
</dbReference>
<reference evidence="3 4" key="1">
    <citation type="submission" date="2020-08" db="EMBL/GenBank/DDBJ databases">
        <title>Sphingobacterium sp. DN00404 isolated from aquaculture water.</title>
        <authorList>
            <person name="Zhang M."/>
        </authorList>
    </citation>
    <scope>NUCLEOTIDE SEQUENCE [LARGE SCALE GENOMIC DNA]</scope>
    <source>
        <strain evidence="3 4">DN00404</strain>
    </source>
</reference>
<protein>
    <submittedName>
        <fullName evidence="3">AAA family ATPase</fullName>
    </submittedName>
</protein>
<accession>A0ABR7YK15</accession>
<dbReference type="Gene3D" id="3.40.50.300">
    <property type="entry name" value="P-loop containing nucleotide triphosphate hydrolases"/>
    <property type="match status" value="1"/>
</dbReference>
<evidence type="ECO:0000313" key="3">
    <source>
        <dbReference type="EMBL" id="MBD1431599.1"/>
    </source>
</evidence>
<organism evidence="3 4">
    <name type="scientific">Sphingobacterium micropteri</name>
    <dbReference type="NCBI Taxonomy" id="2763501"/>
    <lineage>
        <taxon>Bacteria</taxon>
        <taxon>Pseudomonadati</taxon>
        <taxon>Bacteroidota</taxon>
        <taxon>Sphingobacteriia</taxon>
        <taxon>Sphingobacteriales</taxon>
        <taxon>Sphingobacteriaceae</taxon>
        <taxon>Sphingobacterium</taxon>
    </lineage>
</organism>
<keyword evidence="4" id="KW-1185">Reference proteome</keyword>
<name>A0ABR7YK15_9SPHI</name>
<evidence type="ECO:0000313" key="4">
    <source>
        <dbReference type="Proteomes" id="UP000602759"/>
    </source>
</evidence>
<gene>
    <name evidence="3" type="ORF">H8B06_02080</name>
</gene>
<dbReference type="PANTHER" id="PTHR22674">
    <property type="entry name" value="NTPASE, KAP FAMILY P-LOOP DOMAIN-CONTAINING 1"/>
    <property type="match status" value="1"/>
</dbReference>
<proteinExistence type="predicted"/>
<dbReference type="InterPro" id="IPR027417">
    <property type="entry name" value="P-loop_NTPase"/>
</dbReference>
<comment type="caution">
    <text evidence="3">The sequence shown here is derived from an EMBL/GenBank/DDBJ whole genome shotgun (WGS) entry which is preliminary data.</text>
</comment>
<dbReference type="SUPFAM" id="SSF52540">
    <property type="entry name" value="P-loop containing nucleoside triphosphate hydrolases"/>
    <property type="match status" value="1"/>
</dbReference>